<keyword evidence="11 15" id="KW-0234">DNA repair</keyword>
<comment type="function">
    <text evidence="13">Putative 5'-&gt;3' double-stranded DNA exonuclease which may also contain a cryptic 3'-&gt;5' double-stranded DNA exonuclease activity. May be involved in DNA mismatch repair (MMR).</text>
</comment>
<dbReference type="PANTHER" id="PTHR11081">
    <property type="entry name" value="FLAP ENDONUCLEASE FAMILY MEMBER"/>
    <property type="match status" value="1"/>
</dbReference>
<reference evidence="19" key="2">
    <citation type="submission" date="2025-08" db="UniProtKB">
        <authorList>
            <consortium name="RefSeq"/>
        </authorList>
    </citation>
    <scope>IDENTIFICATION</scope>
    <source>
        <tissue evidence="19">Etiolated seedlings</tissue>
    </source>
</reference>
<evidence type="ECO:0000256" key="10">
    <source>
        <dbReference type="ARBA" id="ARBA00022881"/>
    </source>
</evidence>
<dbReference type="Pfam" id="PF00867">
    <property type="entry name" value="XPG_I"/>
    <property type="match status" value="1"/>
</dbReference>
<dbReference type="SUPFAM" id="SSF47807">
    <property type="entry name" value="5' to 3' exonuclease, C-terminal subdomain"/>
    <property type="match status" value="1"/>
</dbReference>
<evidence type="ECO:0000256" key="4">
    <source>
        <dbReference type="ARBA" id="ARBA00022722"/>
    </source>
</evidence>
<dbReference type="GO" id="GO:0005634">
    <property type="term" value="C:nucleus"/>
    <property type="evidence" value="ECO:0007669"/>
    <property type="project" value="UniProtKB-SubCell"/>
</dbReference>
<dbReference type="InterPro" id="IPR006085">
    <property type="entry name" value="XPG_DNA_repair_N"/>
</dbReference>
<organism evidence="18 19">
    <name type="scientific">Cicer arietinum</name>
    <name type="common">Chickpea</name>
    <name type="synonym">Garbanzo</name>
    <dbReference type="NCBI Taxonomy" id="3827"/>
    <lineage>
        <taxon>Eukaryota</taxon>
        <taxon>Viridiplantae</taxon>
        <taxon>Streptophyta</taxon>
        <taxon>Embryophyta</taxon>
        <taxon>Tracheophyta</taxon>
        <taxon>Spermatophyta</taxon>
        <taxon>Magnoliopsida</taxon>
        <taxon>eudicotyledons</taxon>
        <taxon>Gunneridae</taxon>
        <taxon>Pentapetalae</taxon>
        <taxon>rosids</taxon>
        <taxon>fabids</taxon>
        <taxon>Fabales</taxon>
        <taxon>Fabaceae</taxon>
        <taxon>Papilionoideae</taxon>
        <taxon>50 kb inversion clade</taxon>
        <taxon>NPAAA clade</taxon>
        <taxon>Hologalegina</taxon>
        <taxon>IRL clade</taxon>
        <taxon>Cicereae</taxon>
        <taxon>Cicer</taxon>
    </lineage>
</organism>
<keyword evidence="14" id="KW-0802">TPR repeat</keyword>
<dbReference type="InterPro" id="IPR006086">
    <property type="entry name" value="XPG-I_dom"/>
</dbReference>
<evidence type="ECO:0000259" key="17">
    <source>
        <dbReference type="SMART" id="SM00485"/>
    </source>
</evidence>
<evidence type="ECO:0000256" key="14">
    <source>
        <dbReference type="PROSITE-ProRule" id="PRU00339"/>
    </source>
</evidence>
<dbReference type="EC" id="3.1.-.-" evidence="15"/>
<comment type="cofactor">
    <cofactor evidence="15">
        <name>Mg(2+)</name>
        <dbReference type="ChEBI" id="CHEBI:18420"/>
    </cofactor>
    <text evidence="15">Binds 2 magnesium ions per subunit. They probably participate in the reaction catalyzed by the enzyme. May bind an additional third magnesium ion after substrate binding.</text>
</comment>
<keyword evidence="5 15" id="KW-0479">Metal-binding</keyword>
<dbReference type="InterPro" id="IPR019734">
    <property type="entry name" value="TPR_rpt"/>
</dbReference>
<dbReference type="PROSITE" id="PS00842">
    <property type="entry name" value="XPG_2"/>
    <property type="match status" value="1"/>
</dbReference>
<evidence type="ECO:0000256" key="12">
    <source>
        <dbReference type="ARBA" id="ARBA00023242"/>
    </source>
</evidence>
<evidence type="ECO:0000256" key="2">
    <source>
        <dbReference type="ARBA" id="ARBA00010563"/>
    </source>
</evidence>
<evidence type="ECO:0000256" key="9">
    <source>
        <dbReference type="ARBA" id="ARBA00022842"/>
    </source>
</evidence>
<dbReference type="Proteomes" id="UP000087171">
    <property type="component" value="Chromosome Ca8"/>
</dbReference>
<dbReference type="InterPro" id="IPR008918">
    <property type="entry name" value="HhH2"/>
</dbReference>
<dbReference type="PANTHER" id="PTHR11081:SF8">
    <property type="entry name" value="EXONUCLEASE 1"/>
    <property type="match status" value="1"/>
</dbReference>
<keyword evidence="7 15" id="KW-0228">DNA excision</keyword>
<dbReference type="AlphaFoldDB" id="A0A1S2Z0D1"/>
<keyword evidence="9 15" id="KW-0460">Magnesium</keyword>
<keyword evidence="4 15" id="KW-0540">Nuclease</keyword>
<reference evidence="18" key="1">
    <citation type="journal article" date="2013" name="Nat. Biotechnol.">
        <title>Draft genome sequence of chickpea (Cicer arietinum) provides a resource for trait improvement.</title>
        <authorList>
            <person name="Varshney R.K."/>
            <person name="Song C."/>
            <person name="Saxena R.K."/>
            <person name="Azam S."/>
            <person name="Yu S."/>
            <person name="Sharpe A.G."/>
            <person name="Cannon S."/>
            <person name="Baek J."/>
            <person name="Rosen B.D."/>
            <person name="Tar'an B."/>
            <person name="Millan T."/>
            <person name="Zhang X."/>
            <person name="Ramsay L.D."/>
            <person name="Iwata A."/>
            <person name="Wang Y."/>
            <person name="Nelson W."/>
            <person name="Farmer A.D."/>
            <person name="Gaur P.M."/>
            <person name="Soderlund C."/>
            <person name="Penmetsa R.V."/>
            <person name="Xu C."/>
            <person name="Bharti A.K."/>
            <person name="He W."/>
            <person name="Winter P."/>
            <person name="Zhao S."/>
            <person name="Hane J.K."/>
            <person name="Carrasquilla-Garcia N."/>
            <person name="Condie J.A."/>
            <person name="Upadhyaya H.D."/>
            <person name="Luo M.C."/>
            <person name="Thudi M."/>
            <person name="Gowda C.L."/>
            <person name="Singh N.P."/>
            <person name="Lichtenzveig J."/>
            <person name="Gali K.K."/>
            <person name="Rubio J."/>
            <person name="Nadarajan N."/>
            <person name="Dolezel J."/>
            <person name="Bansal K.C."/>
            <person name="Xu X."/>
            <person name="Edwards D."/>
            <person name="Zhang G."/>
            <person name="Kahl G."/>
            <person name="Gil J."/>
            <person name="Singh K.B."/>
            <person name="Datta S.K."/>
            <person name="Jackson S.A."/>
            <person name="Wang J."/>
            <person name="Cook D.R."/>
        </authorList>
    </citation>
    <scope>NUCLEOTIDE SEQUENCE [LARGE SCALE GENOMIC DNA]</scope>
    <source>
        <strain evidence="18">cv. CDC Frontier</strain>
    </source>
</reference>
<feature type="domain" description="XPG N-terminal" evidence="17">
    <location>
        <begin position="1"/>
        <end position="102"/>
    </location>
</feature>
<keyword evidence="12 15" id="KW-0539">Nucleus</keyword>
<evidence type="ECO:0000256" key="6">
    <source>
        <dbReference type="ARBA" id="ARBA00022763"/>
    </source>
</evidence>
<dbReference type="Pfam" id="PF00752">
    <property type="entry name" value="XPG_N"/>
    <property type="match status" value="1"/>
</dbReference>
<dbReference type="OrthoDB" id="26491at2759"/>
<evidence type="ECO:0000256" key="11">
    <source>
        <dbReference type="ARBA" id="ARBA00023204"/>
    </source>
</evidence>
<dbReference type="FunFam" id="3.40.50.1010:FF:000002">
    <property type="entry name" value="Exonuclease 1, putative"/>
    <property type="match status" value="1"/>
</dbReference>
<dbReference type="InterPro" id="IPR006084">
    <property type="entry name" value="XPG/Rad2"/>
</dbReference>
<comment type="function">
    <text evidence="15">5'-&gt;3' double-stranded DNA exonuclease which may also possess a cryptic 3'-&gt;5' double-stranded DNA exonuclease activity. Functions in DNA mismatch repair.</text>
</comment>
<dbReference type="GO" id="GO:0003677">
    <property type="term" value="F:DNA binding"/>
    <property type="evidence" value="ECO:0007669"/>
    <property type="project" value="UniProtKB-UniRule"/>
</dbReference>
<dbReference type="Gene3D" id="1.10.150.20">
    <property type="entry name" value="5' to 3' exonuclease, C-terminal subdomain"/>
    <property type="match status" value="1"/>
</dbReference>
<evidence type="ECO:0000256" key="1">
    <source>
        <dbReference type="ARBA" id="ARBA00004123"/>
    </source>
</evidence>
<dbReference type="PaxDb" id="3827-XP_004512789.1"/>
<accession>A0A1S2Z0D1</accession>
<keyword evidence="8 15" id="KW-0378">Hydrolase</keyword>
<protein>
    <recommendedName>
        <fullName evidence="3 15">Exonuclease 1</fullName>
        <ecNumber evidence="15">3.1.-.-</ecNumber>
    </recommendedName>
</protein>
<evidence type="ECO:0000256" key="15">
    <source>
        <dbReference type="RuleBase" id="RU910737"/>
    </source>
</evidence>
<dbReference type="eggNOG" id="KOG2518">
    <property type="taxonomic scope" value="Eukaryota"/>
</dbReference>
<dbReference type="GO" id="GO:0017108">
    <property type="term" value="F:5'-flap endonuclease activity"/>
    <property type="evidence" value="ECO:0007669"/>
    <property type="project" value="TreeGrafter"/>
</dbReference>
<dbReference type="PRINTS" id="PR00853">
    <property type="entry name" value="XPGRADSUPER"/>
</dbReference>
<dbReference type="CDD" id="cd09901">
    <property type="entry name" value="H3TH_FEN1-like"/>
    <property type="match status" value="1"/>
</dbReference>
<dbReference type="PROSITE" id="PS50005">
    <property type="entry name" value="TPR"/>
    <property type="match status" value="1"/>
</dbReference>
<dbReference type="InterPro" id="IPR044752">
    <property type="entry name" value="PIN-like_EXO1"/>
</dbReference>
<comment type="subcellular location">
    <subcellularLocation>
        <location evidence="1 15">Nucleus</location>
    </subcellularLocation>
</comment>
<evidence type="ECO:0000313" key="18">
    <source>
        <dbReference type="Proteomes" id="UP000087171"/>
    </source>
</evidence>
<sequence>MGIKDLLRFMKPYVEPINIKNYAGKRVGIDAYSWLHKGAYSCSMELCLDSDSERKLRYIEYFMHRVNLLRYYKVTPVVVFDGGNVPCKAATEKERNRKRNANRELAMAKLKEGNVNAASELFQRAVNITPHMAHKLIQTLKSENIEFVVAPYEADAQLAYLSNLEIEKGGIEAVITEDSDLIAYGCPSIIFKMDREGNGERIELKKVFSVESCKPSFRSFDMKLFTGMCVLAGCDFLPSVPGIGVARAHALVSKYRNLDRILSVLKFEKGDQMPEGYAKSFKDALAVFHHARIYDINTKELKHMKPLPENFLESLDTNLDFLGPEIPSTIVIAIAEGNLNPSTKEAFDKFECSRLPLHPIDPQTIVQHKKSEVLAPFKQENCFSIFGSHNNSENYTVTRISDKDKYSNEALALEKLIMPLTTNETIKKTITSNDTPLKVPNNNPFRIRKHEEEINLVQKEDTIEEISIVSSVEYIDIDTYMSPNKFQEEGSKNLSRKRKFENICLEKLEETDEQVSGVTEVENCDALCLNVESQESVKSKIRNNVDLKGSEKKSKISNSKKKGSNIRTILNFFSRV</sequence>
<dbReference type="GO" id="GO:0006281">
    <property type="term" value="P:DNA repair"/>
    <property type="evidence" value="ECO:0007669"/>
    <property type="project" value="UniProtKB-UniRule"/>
</dbReference>
<evidence type="ECO:0000256" key="3">
    <source>
        <dbReference type="ARBA" id="ARBA00020324"/>
    </source>
</evidence>
<name>A0A1S2Z0D1_CICAR</name>
<dbReference type="KEGG" id="cam:101507566"/>
<proteinExistence type="inferred from homology"/>
<dbReference type="SMART" id="SM00279">
    <property type="entry name" value="HhH2"/>
    <property type="match status" value="1"/>
</dbReference>
<dbReference type="FunFam" id="1.10.150.20:FF:000011">
    <property type="entry name" value="exonuclease 1"/>
    <property type="match status" value="1"/>
</dbReference>
<dbReference type="InterPro" id="IPR019974">
    <property type="entry name" value="XPG_CS"/>
</dbReference>
<evidence type="ECO:0000256" key="5">
    <source>
        <dbReference type="ARBA" id="ARBA00022723"/>
    </source>
</evidence>
<dbReference type="InterPro" id="IPR029060">
    <property type="entry name" value="PIN-like_dom_sf"/>
</dbReference>
<gene>
    <name evidence="19" type="primary">LOC101507566</name>
</gene>
<dbReference type="GO" id="GO:0046872">
    <property type="term" value="F:metal ion binding"/>
    <property type="evidence" value="ECO:0007669"/>
    <property type="project" value="UniProtKB-UniRule"/>
</dbReference>
<keyword evidence="15" id="KW-0238">DNA-binding</keyword>
<dbReference type="RefSeq" id="XP_004512789.1">
    <property type="nucleotide sequence ID" value="XM_004512732.3"/>
</dbReference>
<dbReference type="GO" id="GO:0035312">
    <property type="term" value="F:5'-3' DNA exonuclease activity"/>
    <property type="evidence" value="ECO:0007669"/>
    <property type="project" value="UniProtKB-UniRule"/>
</dbReference>
<keyword evidence="6 15" id="KW-0227">DNA damage</keyword>
<feature type="repeat" description="TPR" evidence="14">
    <location>
        <begin position="99"/>
        <end position="132"/>
    </location>
</feature>
<dbReference type="GeneID" id="101507566"/>
<dbReference type="CDD" id="cd09857">
    <property type="entry name" value="PIN_EXO1"/>
    <property type="match status" value="1"/>
</dbReference>
<dbReference type="SMART" id="SM00485">
    <property type="entry name" value="XPGN"/>
    <property type="match status" value="1"/>
</dbReference>
<evidence type="ECO:0000256" key="8">
    <source>
        <dbReference type="ARBA" id="ARBA00022801"/>
    </source>
</evidence>
<keyword evidence="15 19" id="KW-0269">Exonuclease</keyword>
<dbReference type="SMART" id="SM00484">
    <property type="entry name" value="XPGI"/>
    <property type="match status" value="1"/>
</dbReference>
<evidence type="ECO:0000313" key="19">
    <source>
        <dbReference type="RefSeq" id="XP_004512789.1"/>
    </source>
</evidence>
<dbReference type="STRING" id="3827.A0A1S2Z0D1"/>
<dbReference type="SUPFAM" id="SSF88723">
    <property type="entry name" value="PIN domain-like"/>
    <property type="match status" value="1"/>
</dbReference>
<dbReference type="InterPro" id="IPR036279">
    <property type="entry name" value="5-3_exonuclease_C_sf"/>
</dbReference>
<keyword evidence="18" id="KW-1185">Reference proteome</keyword>
<comment type="similarity">
    <text evidence="2 15">Belongs to the XPG/RAD2 endonuclease family. EXO1 subfamily.</text>
</comment>
<keyword evidence="10 15" id="KW-0267">Excision nuclease</keyword>
<evidence type="ECO:0000256" key="7">
    <source>
        <dbReference type="ARBA" id="ARBA00022769"/>
    </source>
</evidence>
<evidence type="ECO:0000256" key="13">
    <source>
        <dbReference type="ARBA" id="ARBA00060210"/>
    </source>
</evidence>
<dbReference type="Gene3D" id="3.40.50.1010">
    <property type="entry name" value="5'-nuclease"/>
    <property type="match status" value="1"/>
</dbReference>
<feature type="domain" description="XPG-I" evidence="16">
    <location>
        <begin position="141"/>
        <end position="213"/>
    </location>
</feature>
<evidence type="ECO:0000259" key="16">
    <source>
        <dbReference type="SMART" id="SM00484"/>
    </source>
</evidence>